<sequence length="221" mass="23115">MDVSVIALGHTNADTPAILDPAAACLPGASITASATPHGHRILVCPPLSVADLGAADAHIAPAADAAATSTYSNATTVLYVADVAGYHHRQQQGGQTRIEDVLASFRTVRAWSRARGLHMVVLLRGAGAFKGELAAHPLEDCFPGYSWVDDATNAQDLGAPMGIDALVRMMMAEEGEEALGGDGAAGKQPAVYVHFIEEGRASEKDVDVVVRAMKDIYDKN</sequence>
<name>J3P168_GAET3</name>
<reference evidence="1" key="2">
    <citation type="submission" date="2010-07" db="EMBL/GenBank/DDBJ databases">
        <authorList>
            <consortium name="The Broad Institute Genome Sequencing Platform"/>
            <consortium name="Broad Institute Genome Sequencing Center for Infectious Disease"/>
            <person name="Ma L.-J."/>
            <person name="Dead R."/>
            <person name="Young S."/>
            <person name="Zeng Q."/>
            <person name="Koehrsen M."/>
            <person name="Alvarado L."/>
            <person name="Berlin A."/>
            <person name="Chapman S.B."/>
            <person name="Chen Z."/>
            <person name="Freedman E."/>
            <person name="Gellesch M."/>
            <person name="Goldberg J."/>
            <person name="Griggs A."/>
            <person name="Gujja S."/>
            <person name="Heilman E.R."/>
            <person name="Heiman D."/>
            <person name="Hepburn T."/>
            <person name="Howarth C."/>
            <person name="Jen D."/>
            <person name="Larson L."/>
            <person name="Mehta T."/>
            <person name="Neiman D."/>
            <person name="Pearson M."/>
            <person name="Roberts A."/>
            <person name="Saif S."/>
            <person name="Shea T."/>
            <person name="Shenoy N."/>
            <person name="Sisk P."/>
            <person name="Stolte C."/>
            <person name="Sykes S."/>
            <person name="Walk T."/>
            <person name="White J."/>
            <person name="Yandava C."/>
            <person name="Haas B."/>
            <person name="Nusbaum C."/>
            <person name="Birren B."/>
        </authorList>
    </citation>
    <scope>NUCLEOTIDE SEQUENCE</scope>
    <source>
        <strain evidence="1">R3-111a-1</strain>
    </source>
</reference>
<reference evidence="3" key="1">
    <citation type="submission" date="2010-07" db="EMBL/GenBank/DDBJ databases">
        <title>The genome sequence of Gaeumannomyces graminis var. tritici strain R3-111a-1.</title>
        <authorList>
            <consortium name="The Broad Institute Genome Sequencing Platform"/>
            <person name="Ma L.-J."/>
            <person name="Dead R."/>
            <person name="Young S."/>
            <person name="Zeng Q."/>
            <person name="Koehrsen M."/>
            <person name="Alvarado L."/>
            <person name="Berlin A."/>
            <person name="Chapman S.B."/>
            <person name="Chen Z."/>
            <person name="Freedman E."/>
            <person name="Gellesch M."/>
            <person name="Goldberg J."/>
            <person name="Griggs A."/>
            <person name="Gujja S."/>
            <person name="Heilman E.R."/>
            <person name="Heiman D."/>
            <person name="Hepburn T."/>
            <person name="Howarth C."/>
            <person name="Jen D."/>
            <person name="Larson L."/>
            <person name="Mehta T."/>
            <person name="Neiman D."/>
            <person name="Pearson M."/>
            <person name="Roberts A."/>
            <person name="Saif S."/>
            <person name="Shea T."/>
            <person name="Shenoy N."/>
            <person name="Sisk P."/>
            <person name="Stolte C."/>
            <person name="Sykes S."/>
            <person name="Walk T."/>
            <person name="White J."/>
            <person name="Yandava C."/>
            <person name="Haas B."/>
            <person name="Nusbaum C."/>
            <person name="Birren B."/>
        </authorList>
    </citation>
    <scope>NUCLEOTIDE SEQUENCE [LARGE SCALE GENOMIC DNA]</scope>
    <source>
        <strain evidence="3">R3-111a-1</strain>
    </source>
</reference>
<proteinExistence type="predicted"/>
<dbReference type="Gene3D" id="3.40.50.300">
    <property type="entry name" value="P-loop containing nucleotide triphosphate hydrolases"/>
    <property type="match status" value="1"/>
</dbReference>
<dbReference type="EMBL" id="GL385397">
    <property type="protein sequence ID" value="EJT77353.1"/>
    <property type="molecule type" value="Genomic_DNA"/>
</dbReference>
<protein>
    <submittedName>
        <fullName evidence="1 2">Uncharacterized protein</fullName>
    </submittedName>
</protein>
<dbReference type="AlphaFoldDB" id="J3P168"/>
<evidence type="ECO:0000313" key="2">
    <source>
        <dbReference type="EnsemblFungi" id="EJT77353"/>
    </source>
</evidence>
<dbReference type="InterPro" id="IPR027417">
    <property type="entry name" value="P-loop_NTPase"/>
</dbReference>
<dbReference type="EnsemblFungi" id="EJT77353">
    <property type="protein sequence ID" value="EJT77353"/>
    <property type="gene ID" value="GGTG_07265"/>
</dbReference>
<dbReference type="Proteomes" id="UP000006039">
    <property type="component" value="Unassembled WGS sequence"/>
</dbReference>
<dbReference type="VEuPathDB" id="FungiDB:GGTG_07265"/>
<evidence type="ECO:0000313" key="1">
    <source>
        <dbReference type="EMBL" id="EJT77353.1"/>
    </source>
</evidence>
<dbReference type="GeneID" id="20347723"/>
<reference evidence="2" key="5">
    <citation type="submission" date="2018-04" db="UniProtKB">
        <authorList>
            <consortium name="EnsemblFungi"/>
        </authorList>
    </citation>
    <scope>IDENTIFICATION</scope>
    <source>
        <strain evidence="2">R3-111a-1</strain>
    </source>
</reference>
<reference evidence="2" key="4">
    <citation type="journal article" date="2015" name="G3 (Bethesda)">
        <title>Genome sequences of three phytopathogenic species of the Magnaporthaceae family of fungi.</title>
        <authorList>
            <person name="Okagaki L.H."/>
            <person name="Nunes C.C."/>
            <person name="Sailsbery J."/>
            <person name="Clay B."/>
            <person name="Brown D."/>
            <person name="John T."/>
            <person name="Oh Y."/>
            <person name="Young N."/>
            <person name="Fitzgerald M."/>
            <person name="Haas B.J."/>
            <person name="Zeng Q."/>
            <person name="Young S."/>
            <person name="Adiconis X."/>
            <person name="Fan L."/>
            <person name="Levin J.Z."/>
            <person name="Mitchell T.K."/>
            <person name="Okubara P.A."/>
            <person name="Farman M.L."/>
            <person name="Kohn L.M."/>
            <person name="Birren B."/>
            <person name="Ma L.-J."/>
            <person name="Dean R.A."/>
        </authorList>
    </citation>
    <scope>NUCLEOTIDE SEQUENCE</scope>
    <source>
        <strain evidence="2">R3-111a-1</strain>
    </source>
</reference>
<keyword evidence="3" id="KW-1185">Reference proteome</keyword>
<reference evidence="1" key="3">
    <citation type="submission" date="2010-09" db="EMBL/GenBank/DDBJ databases">
        <title>Annotation of Gaeumannomyces graminis var. tritici R3-111a-1.</title>
        <authorList>
            <consortium name="The Broad Institute Genome Sequencing Platform"/>
            <person name="Ma L.-J."/>
            <person name="Dead R."/>
            <person name="Young S.K."/>
            <person name="Zeng Q."/>
            <person name="Gargeya S."/>
            <person name="Fitzgerald M."/>
            <person name="Haas B."/>
            <person name="Abouelleil A."/>
            <person name="Alvarado L."/>
            <person name="Arachchi H.M."/>
            <person name="Berlin A."/>
            <person name="Brown A."/>
            <person name="Chapman S.B."/>
            <person name="Chen Z."/>
            <person name="Dunbar C."/>
            <person name="Freedman E."/>
            <person name="Gearin G."/>
            <person name="Gellesch M."/>
            <person name="Goldberg J."/>
            <person name="Griggs A."/>
            <person name="Gujja S."/>
            <person name="Heiman D."/>
            <person name="Howarth C."/>
            <person name="Larson L."/>
            <person name="Lui A."/>
            <person name="MacDonald P.J.P."/>
            <person name="Mehta T."/>
            <person name="Montmayeur A."/>
            <person name="Murphy C."/>
            <person name="Neiman D."/>
            <person name="Pearson M."/>
            <person name="Priest M."/>
            <person name="Roberts A."/>
            <person name="Saif S."/>
            <person name="Shea T."/>
            <person name="Shenoy N."/>
            <person name="Sisk P."/>
            <person name="Stolte C."/>
            <person name="Sykes S."/>
            <person name="Yandava C."/>
            <person name="Wortman J."/>
            <person name="Nusbaum C."/>
            <person name="Birren B."/>
        </authorList>
    </citation>
    <scope>NUCLEOTIDE SEQUENCE</scope>
    <source>
        <strain evidence="1">R3-111a-1</strain>
    </source>
</reference>
<dbReference type="RefSeq" id="XP_009223353.1">
    <property type="nucleotide sequence ID" value="XM_009225089.1"/>
</dbReference>
<dbReference type="OrthoDB" id="5204500at2759"/>
<dbReference type="HOGENOM" id="CLU_1250740_0_0_1"/>
<dbReference type="eggNOG" id="ENOG502RMR1">
    <property type="taxonomic scope" value="Eukaryota"/>
</dbReference>
<organism evidence="1">
    <name type="scientific">Gaeumannomyces tritici (strain R3-111a-1)</name>
    <name type="common">Wheat and barley take-all root rot fungus</name>
    <name type="synonym">Gaeumannomyces graminis var. tritici</name>
    <dbReference type="NCBI Taxonomy" id="644352"/>
    <lineage>
        <taxon>Eukaryota</taxon>
        <taxon>Fungi</taxon>
        <taxon>Dikarya</taxon>
        <taxon>Ascomycota</taxon>
        <taxon>Pezizomycotina</taxon>
        <taxon>Sordariomycetes</taxon>
        <taxon>Sordariomycetidae</taxon>
        <taxon>Magnaporthales</taxon>
        <taxon>Magnaporthaceae</taxon>
        <taxon>Gaeumannomyces</taxon>
    </lineage>
</organism>
<evidence type="ECO:0000313" key="3">
    <source>
        <dbReference type="Proteomes" id="UP000006039"/>
    </source>
</evidence>
<accession>J3P168</accession>
<gene>
    <name evidence="2" type="primary">20347723</name>
    <name evidence="1" type="ORF">GGTG_07265</name>
</gene>